<dbReference type="EMBL" id="HBUE01349250">
    <property type="protein sequence ID" value="CAG6602306.1"/>
    <property type="molecule type" value="Transcribed_RNA"/>
</dbReference>
<dbReference type="EMBL" id="HBUE01038145">
    <property type="protein sequence ID" value="CAG6459637.1"/>
    <property type="molecule type" value="Transcribed_RNA"/>
</dbReference>
<organism evidence="1">
    <name type="scientific">Culex pipiens</name>
    <name type="common">House mosquito</name>
    <dbReference type="NCBI Taxonomy" id="7175"/>
    <lineage>
        <taxon>Eukaryota</taxon>
        <taxon>Metazoa</taxon>
        <taxon>Ecdysozoa</taxon>
        <taxon>Arthropoda</taxon>
        <taxon>Hexapoda</taxon>
        <taxon>Insecta</taxon>
        <taxon>Pterygota</taxon>
        <taxon>Neoptera</taxon>
        <taxon>Endopterygota</taxon>
        <taxon>Diptera</taxon>
        <taxon>Nematocera</taxon>
        <taxon>Culicoidea</taxon>
        <taxon>Culicidae</taxon>
        <taxon>Culicinae</taxon>
        <taxon>Culicini</taxon>
        <taxon>Culex</taxon>
        <taxon>Culex</taxon>
    </lineage>
</organism>
<name>A0A8D8L1E9_CULPI</name>
<accession>A0A8D8L1E9</accession>
<evidence type="ECO:0000313" key="1">
    <source>
        <dbReference type="EMBL" id="CAG6602309.1"/>
    </source>
</evidence>
<protein>
    <submittedName>
        <fullName evidence="1">(northern house mosquito) hypothetical protein</fullName>
    </submittedName>
</protein>
<proteinExistence type="predicted"/>
<dbReference type="EMBL" id="HBUE01038149">
    <property type="protein sequence ID" value="CAG6459647.1"/>
    <property type="molecule type" value="Transcribed_RNA"/>
</dbReference>
<dbReference type="EMBL" id="HBUE01038147">
    <property type="protein sequence ID" value="CAG6459642.1"/>
    <property type="molecule type" value="Transcribed_RNA"/>
</dbReference>
<dbReference type="EMBL" id="HBUE01349251">
    <property type="protein sequence ID" value="CAG6602309.1"/>
    <property type="molecule type" value="Transcribed_RNA"/>
</dbReference>
<dbReference type="EMBL" id="HBUE01038146">
    <property type="protein sequence ID" value="CAG6459639.1"/>
    <property type="molecule type" value="Transcribed_RNA"/>
</dbReference>
<reference evidence="1" key="1">
    <citation type="submission" date="2021-05" db="EMBL/GenBank/DDBJ databases">
        <authorList>
            <person name="Alioto T."/>
            <person name="Alioto T."/>
            <person name="Gomez Garrido J."/>
        </authorList>
    </citation>
    <scope>NUCLEOTIDE SEQUENCE</scope>
</reference>
<dbReference type="EMBL" id="HBUE01242189">
    <property type="protein sequence ID" value="CAG6550024.1"/>
    <property type="molecule type" value="Transcribed_RNA"/>
</dbReference>
<dbReference type="EMBL" id="HBUE01242190">
    <property type="protein sequence ID" value="CAG6550027.1"/>
    <property type="molecule type" value="Transcribed_RNA"/>
</dbReference>
<sequence>MKRPIIKVTVRSFGQRATKFGSESLAKLTSVDLKFLRLGRLASAKLKPSSAWFATLLARIPSVSSLVNVDRNAGIALQPASDSGRANLKLFRFGRLRAIS</sequence>
<dbReference type="AlphaFoldDB" id="A0A8D8L1E9"/>